<proteinExistence type="inferred from homology"/>
<comment type="similarity">
    <text evidence="2">Belongs to the inositol monophosphatase superfamily.</text>
</comment>
<dbReference type="PANTHER" id="PTHR43200">
    <property type="entry name" value="PHOSPHATASE"/>
    <property type="match status" value="1"/>
</dbReference>
<dbReference type="InterPro" id="IPR051090">
    <property type="entry name" value="Inositol_monoP_superfamily"/>
</dbReference>
<dbReference type="Pfam" id="PF00459">
    <property type="entry name" value="Inositol_P"/>
    <property type="match status" value="1"/>
</dbReference>
<evidence type="ECO:0000256" key="1">
    <source>
        <dbReference type="ARBA" id="ARBA00001946"/>
    </source>
</evidence>
<evidence type="ECO:0000313" key="7">
    <source>
        <dbReference type="Proteomes" id="UP001597295"/>
    </source>
</evidence>
<dbReference type="InterPro" id="IPR020583">
    <property type="entry name" value="Inositol_monoP_metal-BS"/>
</dbReference>
<dbReference type="SUPFAM" id="SSF56655">
    <property type="entry name" value="Carbohydrate phosphatase"/>
    <property type="match status" value="1"/>
</dbReference>
<keyword evidence="4" id="KW-0378">Hydrolase</keyword>
<dbReference type="CDD" id="cd01641">
    <property type="entry name" value="Bacterial_IMPase_like_1"/>
    <property type="match status" value="1"/>
</dbReference>
<evidence type="ECO:0000256" key="5">
    <source>
        <dbReference type="ARBA" id="ARBA00022842"/>
    </source>
</evidence>
<accession>A0ABW5DTR5</accession>
<evidence type="ECO:0000256" key="3">
    <source>
        <dbReference type="ARBA" id="ARBA00022723"/>
    </source>
</evidence>
<keyword evidence="5" id="KW-0460">Magnesium</keyword>
<dbReference type="Proteomes" id="UP001597295">
    <property type="component" value="Unassembled WGS sequence"/>
</dbReference>
<comment type="cofactor">
    <cofactor evidence="1">
        <name>Mg(2+)</name>
        <dbReference type="ChEBI" id="CHEBI:18420"/>
    </cofactor>
</comment>
<dbReference type="RefSeq" id="WP_379877624.1">
    <property type="nucleotide sequence ID" value="NZ_JBHUIP010000013.1"/>
</dbReference>
<dbReference type="PRINTS" id="PR00377">
    <property type="entry name" value="IMPHPHTASES"/>
</dbReference>
<dbReference type="PROSITE" id="PS00629">
    <property type="entry name" value="IMP_1"/>
    <property type="match status" value="1"/>
</dbReference>
<dbReference type="Gene3D" id="3.30.540.10">
    <property type="entry name" value="Fructose-1,6-Bisphosphatase, subunit A, domain 1"/>
    <property type="match status" value="1"/>
</dbReference>
<dbReference type="Gene3D" id="3.40.190.80">
    <property type="match status" value="1"/>
</dbReference>
<evidence type="ECO:0000256" key="4">
    <source>
        <dbReference type="ARBA" id="ARBA00022801"/>
    </source>
</evidence>
<sequence>MSTHQHFAEFALSLLDRTRPVVAQYFRKDIPIEIKSDASPVTLCDKAVEAEIRAALAETFPDHGIFGEEHGKTALDAKYVWVIDPIDGTRAFITGVPLFGTLVALLEDGKPILGMIDTPALGETWLGVDGTTSFNGQPCKTRQRALKDAAIFTTTPDLYKGENQRRWLAVQNAVQTVRYGTDCYAAGLVASGLADGMIEVGIQPYDVLALVNVIEGAGGKVTDWSGRPLGIDGDGTLLAAGTPELHAELLALLA</sequence>
<gene>
    <name evidence="6" type="ORF">ACFSM5_16630</name>
</gene>
<protein>
    <submittedName>
        <fullName evidence="6">Inositol monophosphatase family protein</fullName>
    </submittedName>
</protein>
<dbReference type="InterPro" id="IPR000760">
    <property type="entry name" value="Inositol_monophosphatase-like"/>
</dbReference>
<name>A0ABW5DTR5_9PROT</name>
<keyword evidence="3" id="KW-0479">Metal-binding</keyword>
<evidence type="ECO:0000313" key="6">
    <source>
        <dbReference type="EMBL" id="MFD2264533.1"/>
    </source>
</evidence>
<dbReference type="EMBL" id="JBHUIP010000013">
    <property type="protein sequence ID" value="MFD2264533.1"/>
    <property type="molecule type" value="Genomic_DNA"/>
</dbReference>
<organism evidence="6 7">
    <name type="scientific">Lacibacterium aquatile</name>
    <dbReference type="NCBI Taxonomy" id="1168082"/>
    <lineage>
        <taxon>Bacteria</taxon>
        <taxon>Pseudomonadati</taxon>
        <taxon>Pseudomonadota</taxon>
        <taxon>Alphaproteobacteria</taxon>
        <taxon>Rhodospirillales</taxon>
        <taxon>Rhodospirillaceae</taxon>
    </lineage>
</organism>
<evidence type="ECO:0000256" key="2">
    <source>
        <dbReference type="ARBA" id="ARBA00009759"/>
    </source>
</evidence>
<keyword evidence="7" id="KW-1185">Reference proteome</keyword>
<reference evidence="7" key="1">
    <citation type="journal article" date="2019" name="Int. J. Syst. Evol. Microbiol.">
        <title>The Global Catalogue of Microorganisms (GCM) 10K type strain sequencing project: providing services to taxonomists for standard genome sequencing and annotation.</title>
        <authorList>
            <consortium name="The Broad Institute Genomics Platform"/>
            <consortium name="The Broad Institute Genome Sequencing Center for Infectious Disease"/>
            <person name="Wu L."/>
            <person name="Ma J."/>
        </authorList>
    </citation>
    <scope>NUCLEOTIDE SEQUENCE [LARGE SCALE GENOMIC DNA]</scope>
    <source>
        <strain evidence="7">CGMCC 1.19062</strain>
    </source>
</reference>
<dbReference type="PANTHER" id="PTHR43200:SF6">
    <property type="entry name" value="3'(2'),5'-BISPHOSPHATE NUCLEOTIDASE"/>
    <property type="match status" value="1"/>
</dbReference>
<comment type="caution">
    <text evidence="6">The sequence shown here is derived from an EMBL/GenBank/DDBJ whole genome shotgun (WGS) entry which is preliminary data.</text>
</comment>